<dbReference type="Pfam" id="PF03891">
    <property type="entry name" value="DUF333"/>
    <property type="match status" value="1"/>
</dbReference>
<dbReference type="GeneID" id="97608376"/>
<dbReference type="OrthoDB" id="383769at2157"/>
<keyword evidence="3" id="KW-1185">Reference proteome</keyword>
<feature type="compositionally biased region" description="Basic and acidic residues" evidence="1">
    <location>
        <begin position="170"/>
        <end position="180"/>
    </location>
</feature>
<dbReference type="RefSeq" id="WP_109942303.1">
    <property type="nucleotide sequence ID" value="NZ_CP176366.1"/>
</dbReference>
<proteinExistence type="predicted"/>
<dbReference type="InterPro" id="IPR005590">
    <property type="entry name" value="DUF333"/>
</dbReference>
<sequence>MNCMNWRYGLCIVFLVFCLLSVNTVSALKNPAAVYAEALGYEYLLVSEKDGGVHGVVVLPDGNQVSGWEFLMGKAGSEYSGCQKYGAKQVTVQDKDACSAIYSDTCTICELPNGTKIEVTELMGLDFSESKCGDGVCGMPENSKTCPKDCPEGGMDDYCDESPNDPDCIGEDKWVPPKDE</sequence>
<comment type="caution">
    <text evidence="2">The sequence shown here is derived from an EMBL/GenBank/DDBJ whole genome shotgun (WGS) entry which is preliminary data.</text>
</comment>
<evidence type="ECO:0000313" key="3">
    <source>
        <dbReference type="Proteomes" id="UP000245934"/>
    </source>
</evidence>
<dbReference type="Proteomes" id="UP000245934">
    <property type="component" value="Unassembled WGS sequence"/>
</dbReference>
<name>A0A2V2MNS7_9EURY</name>
<dbReference type="AlphaFoldDB" id="A0A2V2MNS7"/>
<evidence type="ECO:0000313" key="2">
    <source>
        <dbReference type="EMBL" id="PWR69884.1"/>
    </source>
</evidence>
<organism evidence="2 3">
    <name type="scientific">Methanospirillum stamsii</name>
    <dbReference type="NCBI Taxonomy" id="1277351"/>
    <lineage>
        <taxon>Archaea</taxon>
        <taxon>Methanobacteriati</taxon>
        <taxon>Methanobacteriota</taxon>
        <taxon>Stenosarchaea group</taxon>
        <taxon>Methanomicrobia</taxon>
        <taxon>Methanomicrobiales</taxon>
        <taxon>Methanospirillaceae</taxon>
        <taxon>Methanospirillum</taxon>
    </lineage>
</organism>
<dbReference type="EMBL" id="QGMZ01000051">
    <property type="protein sequence ID" value="PWR69884.1"/>
    <property type="molecule type" value="Genomic_DNA"/>
</dbReference>
<gene>
    <name evidence="2" type="ORF">DLD82_16865</name>
</gene>
<feature type="region of interest" description="Disordered" evidence="1">
    <location>
        <begin position="161"/>
        <end position="180"/>
    </location>
</feature>
<protein>
    <recommendedName>
        <fullName evidence="4">DUF333 domain-containing protein</fullName>
    </recommendedName>
</protein>
<accession>A0A2V2MNS7</accession>
<evidence type="ECO:0000256" key="1">
    <source>
        <dbReference type="SAM" id="MobiDB-lite"/>
    </source>
</evidence>
<evidence type="ECO:0008006" key="4">
    <source>
        <dbReference type="Google" id="ProtNLM"/>
    </source>
</evidence>
<reference evidence="2 3" key="1">
    <citation type="submission" date="2018-05" db="EMBL/GenBank/DDBJ databases">
        <title>Draft genome of Methanospirillum stamsii Pt1.</title>
        <authorList>
            <person name="Dueholm M.S."/>
            <person name="Nielsen P.H."/>
            <person name="Bakmann L.F."/>
            <person name="Otzen D.E."/>
        </authorList>
    </citation>
    <scope>NUCLEOTIDE SEQUENCE [LARGE SCALE GENOMIC DNA]</scope>
    <source>
        <strain evidence="2 3">Pt1</strain>
    </source>
</reference>